<organism evidence="1 2">
    <name type="scientific">Mobilicoccus caccae</name>
    <dbReference type="NCBI Taxonomy" id="1859295"/>
    <lineage>
        <taxon>Bacteria</taxon>
        <taxon>Bacillati</taxon>
        <taxon>Actinomycetota</taxon>
        <taxon>Actinomycetes</taxon>
        <taxon>Micrococcales</taxon>
        <taxon>Dermatophilaceae</taxon>
        <taxon>Mobilicoccus</taxon>
    </lineage>
</organism>
<name>A0ABQ6IMW7_9MICO</name>
<dbReference type="EMBL" id="BSUO01000001">
    <property type="protein sequence ID" value="GMA39071.1"/>
    <property type="molecule type" value="Genomic_DNA"/>
</dbReference>
<dbReference type="Proteomes" id="UP001157126">
    <property type="component" value="Unassembled WGS sequence"/>
</dbReference>
<accession>A0ABQ6IMW7</accession>
<protein>
    <recommendedName>
        <fullName evidence="3">ABC transporter</fullName>
    </recommendedName>
</protein>
<keyword evidence="2" id="KW-1185">Reference proteome</keyword>
<evidence type="ECO:0000313" key="1">
    <source>
        <dbReference type="EMBL" id="GMA39071.1"/>
    </source>
</evidence>
<gene>
    <name evidence="1" type="ORF">GCM10025883_11160</name>
</gene>
<evidence type="ECO:0008006" key="3">
    <source>
        <dbReference type="Google" id="ProtNLM"/>
    </source>
</evidence>
<sequence>MVAGNRDLARQLLGAADLWLFVTTASRYADAVPWEMLRRSVERGTSVAIVLDRVPDGASEEIAEHLGGMLVDEGLTNSPVFALAETTLDEQGLLPEPDVADLRGWLSRLGEDQRARGLVVRRTLDGALDSLSARVDRLAEASSTQVQTIEQMRAVVDVAYAESIEGVSTGMSDGTLLRGEVLARWQEFVGTGEFLRQIEVGFGRLRDRITAAIKGRPAPATELGQALQSGVVDLIIAHTEDANATVAKRWRTIAGADDVLAKNPEIATVPDGFEDDVQRLVRDWQQDLLDLVRSEGKDRRTTARVLSMGVNAVGVVLMLVVFSHTMGTLGGAEVGIAGGSAVVAQRLLEAIFGDQAVRTLAAKARGDLLTKVAELHEAQKDRVFAVTDRIDVDPAGPGRLLDAAADVAVAR</sequence>
<comment type="caution">
    <text evidence="1">The sequence shown here is derived from an EMBL/GenBank/DDBJ whole genome shotgun (WGS) entry which is preliminary data.</text>
</comment>
<reference evidence="2" key="1">
    <citation type="journal article" date="2019" name="Int. J. Syst. Evol. Microbiol.">
        <title>The Global Catalogue of Microorganisms (GCM) 10K type strain sequencing project: providing services to taxonomists for standard genome sequencing and annotation.</title>
        <authorList>
            <consortium name="The Broad Institute Genomics Platform"/>
            <consortium name="The Broad Institute Genome Sequencing Center for Infectious Disease"/>
            <person name="Wu L."/>
            <person name="Ma J."/>
        </authorList>
    </citation>
    <scope>NUCLEOTIDE SEQUENCE [LARGE SCALE GENOMIC DNA]</scope>
    <source>
        <strain evidence="2">NBRC 113072</strain>
    </source>
</reference>
<proteinExistence type="predicted"/>
<evidence type="ECO:0000313" key="2">
    <source>
        <dbReference type="Proteomes" id="UP001157126"/>
    </source>
</evidence>